<dbReference type="OrthoDB" id="2380672at2"/>
<evidence type="ECO:0000313" key="4">
    <source>
        <dbReference type="EMBL" id="SEN54861.1"/>
    </source>
</evidence>
<evidence type="ECO:0000256" key="3">
    <source>
        <dbReference type="SAM" id="Phobius"/>
    </source>
</evidence>
<feature type="transmembrane region" description="Helical" evidence="3">
    <location>
        <begin position="145"/>
        <end position="165"/>
    </location>
</feature>
<keyword evidence="3" id="KW-1133">Transmembrane helix</keyword>
<keyword evidence="3" id="KW-0472">Membrane</keyword>
<evidence type="ECO:0000313" key="5">
    <source>
        <dbReference type="Proteomes" id="UP000199695"/>
    </source>
</evidence>
<gene>
    <name evidence="4" type="ORF">SAMN05444955_1145</name>
</gene>
<feature type="region of interest" description="Disordered" evidence="2">
    <location>
        <begin position="387"/>
        <end position="498"/>
    </location>
</feature>
<feature type="coiled-coil region" evidence="1">
    <location>
        <begin position="179"/>
        <end position="262"/>
    </location>
</feature>
<feature type="transmembrane region" description="Helical" evidence="3">
    <location>
        <begin position="57"/>
        <end position="77"/>
    </location>
</feature>
<dbReference type="STRING" id="1173111.SAMN05444955_1145"/>
<feature type="transmembrane region" description="Helical" evidence="3">
    <location>
        <begin position="33"/>
        <end position="51"/>
    </location>
</feature>
<evidence type="ECO:0008006" key="6">
    <source>
        <dbReference type="Google" id="ProtNLM"/>
    </source>
</evidence>
<proteinExistence type="predicted"/>
<accession>A0A1H8HF12</accession>
<keyword evidence="1" id="KW-0175">Coiled coil</keyword>
<evidence type="ECO:0000256" key="1">
    <source>
        <dbReference type="SAM" id="Coils"/>
    </source>
</evidence>
<dbReference type="AlphaFoldDB" id="A0A1H8HF12"/>
<organism evidence="4 5">
    <name type="scientific">Lihuaxuella thermophila</name>
    <dbReference type="NCBI Taxonomy" id="1173111"/>
    <lineage>
        <taxon>Bacteria</taxon>
        <taxon>Bacillati</taxon>
        <taxon>Bacillota</taxon>
        <taxon>Bacilli</taxon>
        <taxon>Bacillales</taxon>
        <taxon>Thermoactinomycetaceae</taxon>
        <taxon>Lihuaxuella</taxon>
    </lineage>
</organism>
<feature type="compositionally biased region" description="Gly residues" evidence="2">
    <location>
        <begin position="422"/>
        <end position="458"/>
    </location>
</feature>
<evidence type="ECO:0000256" key="2">
    <source>
        <dbReference type="SAM" id="MobiDB-lite"/>
    </source>
</evidence>
<feature type="region of interest" description="Disordered" evidence="2">
    <location>
        <begin position="311"/>
        <end position="363"/>
    </location>
</feature>
<keyword evidence="3" id="KW-0812">Transmembrane</keyword>
<sequence length="541" mass="57939">MKRDDRLPGWLNKLVSGRNRIWKDRIWRWAKNGAWAGLAAGCGVLLLARAVPLAHPGLMAGWLGLLGVVGGCMVGIWKRPGWTETVSILDDRLDLEDRLVTAWQMRNAPGDVVALQREDALQHLQEKLPSLKERMPFRWGTRKEGISALGLTALCTLLLLLPNPLTEIARQQEKIRLVIEKERDAVEKQQEKAAEAAKVSPEMKRSLQKELAQLFEQLDNSETLEQAAEKMAESLEKLNQLKQKMEQEKAPAEEMLQRWMEEGKLAALGKEMAEGGGKPSASTGEAVKKVLSDLTPDEKKKLAQQLNELGQKWAQSDSASAREAASHLRQAARELAGNSPAAPRSVAQALSSAGNVMSRQQADEQIISQSQQLLQAGKTAIAAASGNRAALGGNTTDNRLTGDVSTGGSTSNNGAGTTPSGTGNGSGTGNTGGSGSGNGSGTGSGIAGSNGLGAGQGAGSRHVLVPWSRVSGGGPRDTVGGPQGEGTEEVGQTWSTLPGISRPYEEVYREYQSEVRQALERGDLPPEWQQIIRDYFSSIEP</sequence>
<name>A0A1H8HF12_9BACL</name>
<protein>
    <recommendedName>
        <fullName evidence="6">DUF4175 domain-containing protein</fullName>
    </recommendedName>
</protein>
<feature type="compositionally biased region" description="Low complexity" evidence="2">
    <location>
        <begin position="406"/>
        <end position="421"/>
    </location>
</feature>
<dbReference type="EMBL" id="FOCQ01000014">
    <property type="protein sequence ID" value="SEN54861.1"/>
    <property type="molecule type" value="Genomic_DNA"/>
</dbReference>
<feature type="compositionally biased region" description="Polar residues" evidence="2">
    <location>
        <begin position="348"/>
        <end position="360"/>
    </location>
</feature>
<keyword evidence="5" id="KW-1185">Reference proteome</keyword>
<dbReference type="Proteomes" id="UP000199695">
    <property type="component" value="Unassembled WGS sequence"/>
</dbReference>
<reference evidence="4 5" key="1">
    <citation type="submission" date="2016-10" db="EMBL/GenBank/DDBJ databases">
        <authorList>
            <person name="de Groot N.N."/>
        </authorList>
    </citation>
    <scope>NUCLEOTIDE SEQUENCE [LARGE SCALE GENOMIC DNA]</scope>
    <source>
        <strain evidence="4 5">DSM 46701</strain>
    </source>
</reference>
<dbReference type="RefSeq" id="WP_089970920.1">
    <property type="nucleotide sequence ID" value="NZ_FOCQ01000014.1"/>
</dbReference>